<evidence type="ECO:0000259" key="2">
    <source>
        <dbReference type="Pfam" id="PF17667"/>
    </source>
</evidence>
<dbReference type="Proteomes" id="UP001175228">
    <property type="component" value="Unassembled WGS sequence"/>
</dbReference>
<feature type="domain" description="Fungal-type protein kinase" evidence="2">
    <location>
        <begin position="86"/>
        <end position="279"/>
    </location>
</feature>
<dbReference type="SUPFAM" id="SSF56112">
    <property type="entry name" value="Protein kinase-like (PK-like)"/>
    <property type="match status" value="1"/>
</dbReference>
<protein>
    <recommendedName>
        <fullName evidence="2">Fungal-type protein kinase domain-containing protein</fullName>
    </recommendedName>
</protein>
<sequence length="585" mass="65795">MYGPLINALTPFCVNMQLIDTHATPDPQSNNFNPDLLKPDVAVYKAKDIVDPITQFSLMETHVELKLAAMDDAFSDEGVLEPGSELSHDTRGQLVSYAKAQMASQYRTHLFTVFICADKARLLRWDCSGVIITRAFPYDSGESTYLQEFFWCLSHADDVTRGWDTTVTEPTPDEAARARHSLDIGQSEALYKFAVYDDINLDAEPSYFIAGRPFESHAYPTGRATRCFIAYHLAENRNVFMKDTWRIVAPGLVAEGQIYERLHKAEVPHIAEFILAGDILGPTHKTTVFKPGFGLQKQYQHYRLVLGTVGRPLTSFGSSWEMVNAVKDALIAHQQAFEKLQIMHQDISVGNILITEDINGHLGGILIDWDLCQLTGQNHKGIGTFRQGTWQFISAKLLLDPSAPHTITDELESFLHVLTWVSIMFTPTAMSPVDLSSTLRLCYDEIWGAPEQPMGGMSKRTAIQSGMSSIRMLELASTNLDELLSPLNSSFGAWYGSELYCMLLEEDPPIAQTMLDRLRDHGWMLELITTALQHRNAWPANDCARLNSVSKPRERRNRKRKSESELEGSRPAQKARLAPKERELL</sequence>
<dbReference type="InterPro" id="IPR011009">
    <property type="entry name" value="Kinase-like_dom_sf"/>
</dbReference>
<evidence type="ECO:0000313" key="4">
    <source>
        <dbReference type="Proteomes" id="UP001175228"/>
    </source>
</evidence>
<feature type="region of interest" description="Disordered" evidence="1">
    <location>
        <begin position="548"/>
        <end position="585"/>
    </location>
</feature>
<keyword evidence="4" id="KW-1185">Reference proteome</keyword>
<accession>A0AA39Q601</accession>
<name>A0AA39Q601_9AGAR</name>
<comment type="caution">
    <text evidence="3">The sequence shown here is derived from an EMBL/GenBank/DDBJ whole genome shotgun (WGS) entry which is preliminary data.</text>
</comment>
<dbReference type="PANTHER" id="PTHR38248:SF2">
    <property type="entry name" value="FUNK1 11"/>
    <property type="match status" value="1"/>
</dbReference>
<evidence type="ECO:0000256" key="1">
    <source>
        <dbReference type="SAM" id="MobiDB-lite"/>
    </source>
</evidence>
<evidence type="ECO:0000313" key="3">
    <source>
        <dbReference type="EMBL" id="KAK0495533.1"/>
    </source>
</evidence>
<dbReference type="AlphaFoldDB" id="A0AA39Q601"/>
<dbReference type="Pfam" id="PF17667">
    <property type="entry name" value="Pkinase_fungal"/>
    <property type="match status" value="2"/>
</dbReference>
<organism evidence="3 4">
    <name type="scientific">Armillaria luteobubalina</name>
    <dbReference type="NCBI Taxonomy" id="153913"/>
    <lineage>
        <taxon>Eukaryota</taxon>
        <taxon>Fungi</taxon>
        <taxon>Dikarya</taxon>
        <taxon>Basidiomycota</taxon>
        <taxon>Agaricomycotina</taxon>
        <taxon>Agaricomycetes</taxon>
        <taxon>Agaricomycetidae</taxon>
        <taxon>Agaricales</taxon>
        <taxon>Marasmiineae</taxon>
        <taxon>Physalacriaceae</taxon>
        <taxon>Armillaria</taxon>
    </lineage>
</organism>
<dbReference type="EMBL" id="JAUEPU010000017">
    <property type="protein sequence ID" value="KAK0495533.1"/>
    <property type="molecule type" value="Genomic_DNA"/>
</dbReference>
<proteinExistence type="predicted"/>
<dbReference type="InterPro" id="IPR040976">
    <property type="entry name" value="Pkinase_fungal"/>
</dbReference>
<feature type="domain" description="Fungal-type protein kinase" evidence="2">
    <location>
        <begin position="299"/>
        <end position="421"/>
    </location>
</feature>
<dbReference type="PANTHER" id="PTHR38248">
    <property type="entry name" value="FUNK1 6"/>
    <property type="match status" value="1"/>
</dbReference>
<reference evidence="3" key="1">
    <citation type="submission" date="2023-06" db="EMBL/GenBank/DDBJ databases">
        <authorList>
            <consortium name="Lawrence Berkeley National Laboratory"/>
            <person name="Ahrendt S."/>
            <person name="Sahu N."/>
            <person name="Indic B."/>
            <person name="Wong-Bajracharya J."/>
            <person name="Merenyi Z."/>
            <person name="Ke H.-M."/>
            <person name="Monk M."/>
            <person name="Kocsube S."/>
            <person name="Drula E."/>
            <person name="Lipzen A."/>
            <person name="Balint B."/>
            <person name="Henrissat B."/>
            <person name="Andreopoulos B."/>
            <person name="Martin F.M."/>
            <person name="Harder C.B."/>
            <person name="Rigling D."/>
            <person name="Ford K.L."/>
            <person name="Foster G.D."/>
            <person name="Pangilinan J."/>
            <person name="Papanicolaou A."/>
            <person name="Barry K."/>
            <person name="LaButti K."/>
            <person name="Viragh M."/>
            <person name="Koriabine M."/>
            <person name="Yan M."/>
            <person name="Riley R."/>
            <person name="Champramary S."/>
            <person name="Plett K.L."/>
            <person name="Tsai I.J."/>
            <person name="Slot J."/>
            <person name="Sipos G."/>
            <person name="Plett J."/>
            <person name="Nagy L.G."/>
            <person name="Grigoriev I.V."/>
        </authorList>
    </citation>
    <scope>NUCLEOTIDE SEQUENCE</scope>
    <source>
        <strain evidence="3">HWK02</strain>
    </source>
</reference>
<gene>
    <name evidence="3" type="ORF">EDD18DRAFT_1254496</name>
</gene>